<dbReference type="GO" id="GO:0006935">
    <property type="term" value="P:chemotaxis"/>
    <property type="evidence" value="ECO:0007669"/>
    <property type="project" value="UniProtKB-KW"/>
</dbReference>
<evidence type="ECO:0000256" key="9">
    <source>
        <dbReference type="ARBA" id="ARBA00023136"/>
    </source>
</evidence>
<evidence type="ECO:0000256" key="11">
    <source>
        <dbReference type="SAM" id="MobiDB-lite"/>
    </source>
</evidence>
<dbReference type="InterPro" id="IPR053716">
    <property type="entry name" value="Flag_assembly_chemotaxis_eff"/>
</dbReference>
<dbReference type="PANTHER" id="PTHR38786:SF1">
    <property type="entry name" value="FLAGELLAR FLIJ PROTEIN"/>
    <property type="match status" value="1"/>
</dbReference>
<keyword evidence="4" id="KW-0813">Transport</keyword>
<evidence type="ECO:0000256" key="6">
    <source>
        <dbReference type="ARBA" id="ARBA00022500"/>
    </source>
</evidence>
<evidence type="ECO:0000256" key="4">
    <source>
        <dbReference type="ARBA" id="ARBA00022448"/>
    </source>
</evidence>
<evidence type="ECO:0000256" key="2">
    <source>
        <dbReference type="ARBA" id="ARBA00010004"/>
    </source>
</evidence>
<dbReference type="PRINTS" id="PR01004">
    <property type="entry name" value="FLGFLIJ"/>
</dbReference>
<protein>
    <recommendedName>
        <fullName evidence="3">Flagellar FliJ protein</fullName>
    </recommendedName>
</protein>
<dbReference type="RefSeq" id="WP_269308563.1">
    <property type="nucleotide sequence ID" value="NZ_CP098242.1"/>
</dbReference>
<gene>
    <name evidence="12" type="primary">fliJ</name>
    <name evidence="12" type="ORF">NB640_10000</name>
</gene>
<comment type="similarity">
    <text evidence="2">Belongs to the FliJ family.</text>
</comment>
<evidence type="ECO:0000313" key="12">
    <source>
        <dbReference type="EMBL" id="WAW09561.1"/>
    </source>
</evidence>
<dbReference type="GO" id="GO:0044781">
    <property type="term" value="P:bacterial-type flagellum organization"/>
    <property type="evidence" value="ECO:0007669"/>
    <property type="project" value="UniProtKB-KW"/>
</dbReference>
<keyword evidence="9" id="KW-0472">Membrane</keyword>
<keyword evidence="8" id="KW-0653">Protein transport</keyword>
<dbReference type="PIRSF" id="PIRSF019404">
    <property type="entry name" value="FliJ"/>
    <property type="match status" value="1"/>
</dbReference>
<feature type="compositionally biased region" description="Basic and acidic residues" evidence="11">
    <location>
        <begin position="119"/>
        <end position="139"/>
    </location>
</feature>
<evidence type="ECO:0000256" key="5">
    <source>
        <dbReference type="ARBA" id="ARBA00022475"/>
    </source>
</evidence>
<dbReference type="Pfam" id="PF02050">
    <property type="entry name" value="FliJ"/>
    <property type="match status" value="1"/>
</dbReference>
<accession>A0A9E9LUT2</accession>
<feature type="region of interest" description="Disordered" evidence="11">
    <location>
        <begin position="119"/>
        <end position="149"/>
    </location>
</feature>
<keyword evidence="5" id="KW-1003">Cell membrane</keyword>
<dbReference type="KEGG" id="ovb:NB640_10000"/>
<name>A0A9E9LUT2_9BURK</name>
<evidence type="ECO:0000256" key="3">
    <source>
        <dbReference type="ARBA" id="ARBA00020392"/>
    </source>
</evidence>
<keyword evidence="12" id="KW-0969">Cilium</keyword>
<dbReference type="GO" id="GO:0015031">
    <property type="term" value="P:protein transport"/>
    <property type="evidence" value="ECO:0007669"/>
    <property type="project" value="UniProtKB-KW"/>
</dbReference>
<dbReference type="GO" id="GO:0005886">
    <property type="term" value="C:plasma membrane"/>
    <property type="evidence" value="ECO:0007669"/>
    <property type="project" value="UniProtKB-SubCell"/>
</dbReference>
<dbReference type="InterPro" id="IPR052570">
    <property type="entry name" value="FliJ"/>
</dbReference>
<dbReference type="NCBIfam" id="TIGR02473">
    <property type="entry name" value="flagell_FliJ"/>
    <property type="match status" value="1"/>
</dbReference>
<dbReference type="GO" id="GO:0071973">
    <property type="term" value="P:bacterial-type flagellum-dependent cell motility"/>
    <property type="evidence" value="ECO:0007669"/>
    <property type="project" value="InterPro"/>
</dbReference>
<dbReference type="GO" id="GO:0003774">
    <property type="term" value="F:cytoskeletal motor activity"/>
    <property type="evidence" value="ECO:0007669"/>
    <property type="project" value="InterPro"/>
</dbReference>
<proteinExistence type="inferred from homology"/>
<dbReference type="InterPro" id="IPR012823">
    <property type="entry name" value="Flagell_FliJ"/>
</dbReference>
<keyword evidence="12" id="KW-0966">Cell projection</keyword>
<dbReference type="GO" id="GO:0009288">
    <property type="term" value="C:bacterial-type flagellum"/>
    <property type="evidence" value="ECO:0007669"/>
    <property type="project" value="InterPro"/>
</dbReference>
<keyword evidence="13" id="KW-1185">Reference proteome</keyword>
<reference evidence="12" key="1">
    <citation type="journal article" date="2022" name="Front. Microbiol.">
        <title>New perspectives on an old grouping: The genomic and phenotypic variability of Oxalobacter formigenes and the implications for calcium oxalate stone prevention.</title>
        <authorList>
            <person name="Chmiel J.A."/>
            <person name="Carr C."/>
            <person name="Stuivenberg G.A."/>
            <person name="Venema R."/>
            <person name="Chanyi R.M."/>
            <person name="Al K.F."/>
            <person name="Giguere D."/>
            <person name="Say H."/>
            <person name="Akouris P.P."/>
            <person name="Dominguez Romero S.A."/>
            <person name="Kwong A."/>
            <person name="Tai V."/>
            <person name="Koval S.F."/>
            <person name="Razvi H."/>
            <person name="Bjazevic J."/>
            <person name="Burton J.P."/>
        </authorList>
    </citation>
    <scope>NUCLEOTIDE SEQUENCE</scope>
    <source>
        <strain evidence="12">WoOx3</strain>
    </source>
</reference>
<evidence type="ECO:0000256" key="7">
    <source>
        <dbReference type="ARBA" id="ARBA00022795"/>
    </source>
</evidence>
<keyword evidence="6" id="KW-0145">Chemotaxis</keyword>
<comment type="subcellular location">
    <subcellularLocation>
        <location evidence="1">Cell membrane</location>
        <topology evidence="1">Peripheral membrane protein</topology>
        <orientation evidence="1">Cytoplasmic side</orientation>
    </subcellularLocation>
</comment>
<feature type="compositionally biased region" description="Basic residues" evidence="11">
    <location>
        <begin position="140"/>
        <end position="149"/>
    </location>
</feature>
<dbReference type="EMBL" id="CP098242">
    <property type="protein sequence ID" value="WAW09561.1"/>
    <property type="molecule type" value="Genomic_DNA"/>
</dbReference>
<dbReference type="Gene3D" id="1.10.287.1700">
    <property type="match status" value="1"/>
</dbReference>
<dbReference type="PANTHER" id="PTHR38786">
    <property type="entry name" value="FLAGELLAR FLIJ PROTEIN"/>
    <property type="match status" value="1"/>
</dbReference>
<keyword evidence="10" id="KW-1006">Bacterial flagellum protein export</keyword>
<keyword evidence="7" id="KW-1005">Bacterial flagellum biogenesis</keyword>
<dbReference type="AlphaFoldDB" id="A0A9E9LUT2"/>
<evidence type="ECO:0000256" key="1">
    <source>
        <dbReference type="ARBA" id="ARBA00004413"/>
    </source>
</evidence>
<evidence type="ECO:0000313" key="13">
    <source>
        <dbReference type="Proteomes" id="UP001156215"/>
    </source>
</evidence>
<evidence type="ECO:0000256" key="10">
    <source>
        <dbReference type="ARBA" id="ARBA00023225"/>
    </source>
</evidence>
<dbReference type="Proteomes" id="UP001156215">
    <property type="component" value="Chromosome"/>
</dbReference>
<sequence length="149" mass="17214">MVKSSTMETLISLAAEEVEKAAVVLGHTIRAGAEAEQKLTLLLQYREDYMGRFDENRKTGLSARDYQNYHNFIDKLDEAISGQQKVVQQAQERIDAAKAAWQECEKKRASYETLQKRAEVREMKKASRREQKEADEFNSRKARMAKLKQ</sequence>
<organism evidence="12 13">
    <name type="scientific">Oxalobacter vibrioformis</name>
    <dbReference type="NCBI Taxonomy" id="933080"/>
    <lineage>
        <taxon>Bacteria</taxon>
        <taxon>Pseudomonadati</taxon>
        <taxon>Pseudomonadota</taxon>
        <taxon>Betaproteobacteria</taxon>
        <taxon>Burkholderiales</taxon>
        <taxon>Oxalobacteraceae</taxon>
        <taxon>Oxalobacter</taxon>
    </lineage>
</organism>
<dbReference type="InterPro" id="IPR018006">
    <property type="entry name" value="Flag_FliJ_proteobac"/>
</dbReference>
<evidence type="ECO:0000256" key="8">
    <source>
        <dbReference type="ARBA" id="ARBA00022927"/>
    </source>
</evidence>
<keyword evidence="12" id="KW-0282">Flagellum</keyword>